<dbReference type="STRING" id="66969.Lwal_2295"/>
<gene>
    <name evidence="1" type="ORF">Lwal_2295</name>
</gene>
<dbReference type="Proteomes" id="UP000054729">
    <property type="component" value="Unassembled WGS sequence"/>
</dbReference>
<dbReference type="AlphaFoldDB" id="A0A0W1A5E7"/>
<reference evidence="1 2" key="1">
    <citation type="submission" date="2015-11" db="EMBL/GenBank/DDBJ databases">
        <title>Genomic analysis of 38 Legionella species identifies large and diverse effector repertoires.</title>
        <authorList>
            <person name="Burstein D."/>
            <person name="Amaro F."/>
            <person name="Zusman T."/>
            <person name="Lifshitz Z."/>
            <person name="Cohen O."/>
            <person name="Gilbert J.A."/>
            <person name="Pupko T."/>
            <person name="Shuman H.A."/>
            <person name="Segal G."/>
        </authorList>
    </citation>
    <scope>NUCLEOTIDE SEQUENCE [LARGE SCALE GENOMIC DNA]</scope>
    <source>
        <strain evidence="1 2">ATCC 51914</strain>
    </source>
</reference>
<evidence type="ECO:0000313" key="1">
    <source>
        <dbReference type="EMBL" id="KTD76573.1"/>
    </source>
</evidence>
<comment type="caution">
    <text evidence="1">The sequence shown here is derived from an EMBL/GenBank/DDBJ whole genome shotgun (WGS) entry which is preliminary data.</text>
</comment>
<keyword evidence="2" id="KW-1185">Reference proteome</keyword>
<protein>
    <submittedName>
        <fullName evidence="1">Uncharacterized protein</fullName>
    </submittedName>
</protein>
<proteinExistence type="predicted"/>
<sequence length="85" mass="9336">MLFEIILGTSASKNASTSILGAIVSLKASLIFIKRLILKTASTAAVNAHRKSCNNHVYKDLIELEIHNHGNVAHDYRYSVVVNET</sequence>
<organism evidence="1 2">
    <name type="scientific">Legionella waltersii</name>
    <dbReference type="NCBI Taxonomy" id="66969"/>
    <lineage>
        <taxon>Bacteria</taxon>
        <taxon>Pseudomonadati</taxon>
        <taxon>Pseudomonadota</taxon>
        <taxon>Gammaproteobacteria</taxon>
        <taxon>Legionellales</taxon>
        <taxon>Legionellaceae</taxon>
        <taxon>Legionella</taxon>
    </lineage>
</organism>
<name>A0A0W1A5E7_9GAMM</name>
<dbReference type="EMBL" id="LNZB01000051">
    <property type="protein sequence ID" value="KTD76573.1"/>
    <property type="molecule type" value="Genomic_DNA"/>
</dbReference>
<evidence type="ECO:0000313" key="2">
    <source>
        <dbReference type="Proteomes" id="UP000054729"/>
    </source>
</evidence>
<accession>A0A0W1A5E7</accession>